<dbReference type="SUPFAM" id="SSF56349">
    <property type="entry name" value="DNA breaking-rejoining enzymes"/>
    <property type="match status" value="1"/>
</dbReference>
<keyword evidence="5" id="KW-1185">Reference proteome</keyword>
<keyword evidence="1" id="KW-0233">DNA recombination</keyword>
<evidence type="ECO:0000313" key="4">
    <source>
        <dbReference type="EMBL" id="GIJ22321.1"/>
    </source>
</evidence>
<evidence type="ECO:0000313" key="5">
    <source>
        <dbReference type="Proteomes" id="UP000643165"/>
    </source>
</evidence>
<dbReference type="InterPro" id="IPR011010">
    <property type="entry name" value="DNA_brk_join_enz"/>
</dbReference>
<feature type="domain" description="Tyr recombinase" evidence="3">
    <location>
        <begin position="47"/>
        <end position="95"/>
    </location>
</feature>
<dbReference type="Gene3D" id="1.10.443.10">
    <property type="entry name" value="Intergrase catalytic core"/>
    <property type="match status" value="1"/>
</dbReference>
<evidence type="ECO:0000256" key="1">
    <source>
        <dbReference type="ARBA" id="ARBA00023172"/>
    </source>
</evidence>
<dbReference type="Proteomes" id="UP000643165">
    <property type="component" value="Unassembled WGS sequence"/>
</dbReference>
<organism evidence="4 5">
    <name type="scientific">Micromonospora lutea</name>
    <dbReference type="NCBI Taxonomy" id="419825"/>
    <lineage>
        <taxon>Bacteria</taxon>
        <taxon>Bacillati</taxon>
        <taxon>Actinomycetota</taxon>
        <taxon>Actinomycetes</taxon>
        <taxon>Micromonosporales</taxon>
        <taxon>Micromonosporaceae</taxon>
        <taxon>Micromonospora</taxon>
    </lineage>
</organism>
<dbReference type="InterPro" id="IPR002104">
    <property type="entry name" value="Integrase_catalytic"/>
</dbReference>
<reference evidence="4 5" key="1">
    <citation type="submission" date="2021-01" db="EMBL/GenBank/DDBJ databases">
        <title>Whole genome shotgun sequence of Verrucosispora lutea NBRC 106530.</title>
        <authorList>
            <person name="Komaki H."/>
            <person name="Tamura T."/>
        </authorList>
    </citation>
    <scope>NUCLEOTIDE SEQUENCE [LARGE SCALE GENOMIC DNA]</scope>
    <source>
        <strain evidence="4 5">NBRC 106530</strain>
    </source>
</reference>
<gene>
    <name evidence="4" type="ORF">Vlu01_29450</name>
</gene>
<evidence type="ECO:0000256" key="2">
    <source>
        <dbReference type="SAM" id="MobiDB-lite"/>
    </source>
</evidence>
<proteinExistence type="predicted"/>
<comment type="caution">
    <text evidence="4">The sequence shown here is derived from an EMBL/GenBank/DDBJ whole genome shotgun (WGS) entry which is preliminary data.</text>
</comment>
<evidence type="ECO:0000259" key="3">
    <source>
        <dbReference type="Pfam" id="PF00589"/>
    </source>
</evidence>
<feature type="region of interest" description="Disordered" evidence="2">
    <location>
        <begin position="1"/>
        <end position="49"/>
    </location>
</feature>
<dbReference type="InterPro" id="IPR013762">
    <property type="entry name" value="Integrase-like_cat_sf"/>
</dbReference>
<accession>A0ABQ4IWM4</accession>
<name>A0ABQ4IWM4_9ACTN</name>
<dbReference type="Pfam" id="PF00589">
    <property type="entry name" value="Phage_integrase"/>
    <property type="match status" value="1"/>
</dbReference>
<protein>
    <recommendedName>
        <fullName evidence="3">Tyr recombinase domain-containing protein</fullName>
    </recommendedName>
</protein>
<dbReference type="EMBL" id="BOPB01000013">
    <property type="protein sequence ID" value="GIJ22321.1"/>
    <property type="molecule type" value="Genomic_DNA"/>
</dbReference>
<sequence>MTPPSWSRSAPAGGMLLNLPSQEAGRPGRCRPKVASRPGPGRRGPLAGRLDDLTFHDLRHTGQTLAAQTGATLADLMKRLGHSSMAAARRYLHAVDGRDREIAKALSELAAHGDVARLPRHITMRS</sequence>